<dbReference type="Pfam" id="PF01625">
    <property type="entry name" value="PMSR"/>
    <property type="match status" value="1"/>
</dbReference>
<evidence type="ECO:0000313" key="8">
    <source>
        <dbReference type="Proteomes" id="UP001428290"/>
    </source>
</evidence>
<accession>A0ABP9X328</accession>
<reference evidence="7 8" key="1">
    <citation type="submission" date="2024-02" db="EMBL/GenBank/DDBJ databases">
        <title>Herpetosiphon gulosus NBRC 112829.</title>
        <authorList>
            <person name="Ichikawa N."/>
            <person name="Katano-Makiyama Y."/>
            <person name="Hidaka K."/>
        </authorList>
    </citation>
    <scope>NUCLEOTIDE SEQUENCE [LARGE SCALE GENOMIC DNA]</scope>
    <source>
        <strain evidence="7 8">NBRC 112829</strain>
    </source>
</reference>
<sequence>MTQQYALATLGGGCFWCLEAVFDDLQGIIRVESGYAGGHVANPTYEEICGKKTGHAEVVRLTYDPSVINFSQILDVFFTIHDPTTLNRQGYDVGPQYRSAIFYHDPEQKAVAEQTIAGLNASGQWSDPIVTEVTPINNYYEAEDYHQEYFAHNPFQPYCMAVVSPKVQKFRKEFSKQRKS</sequence>
<comment type="caution">
    <text evidence="7">The sequence shown here is derived from an EMBL/GenBank/DDBJ whole genome shotgun (WGS) entry which is preliminary data.</text>
</comment>
<dbReference type="HAMAP" id="MF_01401">
    <property type="entry name" value="MsrA"/>
    <property type="match status" value="1"/>
</dbReference>
<comment type="catalytic activity">
    <reaction evidence="4 5">
        <text>[thioredoxin]-disulfide + L-methionine + H2O = L-methionine (S)-S-oxide + [thioredoxin]-dithiol</text>
        <dbReference type="Rhea" id="RHEA:19993"/>
        <dbReference type="Rhea" id="RHEA-COMP:10698"/>
        <dbReference type="Rhea" id="RHEA-COMP:10700"/>
        <dbReference type="ChEBI" id="CHEBI:15377"/>
        <dbReference type="ChEBI" id="CHEBI:29950"/>
        <dbReference type="ChEBI" id="CHEBI:50058"/>
        <dbReference type="ChEBI" id="CHEBI:57844"/>
        <dbReference type="ChEBI" id="CHEBI:58772"/>
        <dbReference type="EC" id="1.8.4.11"/>
    </reaction>
</comment>
<dbReference type="PANTHER" id="PTHR43774:SF1">
    <property type="entry name" value="PEPTIDE METHIONINE SULFOXIDE REDUCTASE MSRA 2"/>
    <property type="match status" value="1"/>
</dbReference>
<evidence type="ECO:0000256" key="3">
    <source>
        <dbReference type="ARBA" id="ARBA00047806"/>
    </source>
</evidence>
<dbReference type="Proteomes" id="UP001428290">
    <property type="component" value="Unassembled WGS sequence"/>
</dbReference>
<organism evidence="7 8">
    <name type="scientific">Herpetosiphon gulosus</name>
    <dbReference type="NCBI Taxonomy" id="1973496"/>
    <lineage>
        <taxon>Bacteria</taxon>
        <taxon>Bacillati</taxon>
        <taxon>Chloroflexota</taxon>
        <taxon>Chloroflexia</taxon>
        <taxon>Herpetosiphonales</taxon>
        <taxon>Herpetosiphonaceae</taxon>
        <taxon>Herpetosiphon</taxon>
    </lineage>
</organism>
<dbReference type="InterPro" id="IPR036509">
    <property type="entry name" value="Met_Sox_Rdtase_MsrA_sf"/>
</dbReference>
<gene>
    <name evidence="7" type="primary">msrA2</name>
    <name evidence="5" type="synonym">msrA</name>
    <name evidence="7" type="ORF">Hgul01_02548</name>
</gene>
<feature type="active site" evidence="5">
    <location>
        <position position="14"/>
    </location>
</feature>
<dbReference type="InterPro" id="IPR002569">
    <property type="entry name" value="Met_Sox_Rdtase_MsrA_dom"/>
</dbReference>
<evidence type="ECO:0000313" key="7">
    <source>
        <dbReference type="EMBL" id="GAA5528746.1"/>
    </source>
</evidence>
<dbReference type="PANTHER" id="PTHR43774">
    <property type="entry name" value="PEPTIDE METHIONINE SULFOXIDE REDUCTASE"/>
    <property type="match status" value="1"/>
</dbReference>
<comment type="function">
    <text evidence="5">Has an important function as a repair enzyme for proteins that have been inactivated by oxidation. Catalyzes the reversible oxidation-reduction of methionine sulfoxide in proteins to methionine.</text>
</comment>
<keyword evidence="2 5" id="KW-0560">Oxidoreductase</keyword>
<evidence type="ECO:0000256" key="2">
    <source>
        <dbReference type="ARBA" id="ARBA00023002"/>
    </source>
</evidence>
<dbReference type="EMBL" id="BAABRU010000008">
    <property type="protein sequence ID" value="GAA5528746.1"/>
    <property type="molecule type" value="Genomic_DNA"/>
</dbReference>
<protein>
    <recommendedName>
        <fullName evidence="5">Peptide methionine sulfoxide reductase MsrA</fullName>
        <shortName evidence="5">Protein-methionine-S-oxide reductase</shortName>
        <ecNumber evidence="5">1.8.4.11</ecNumber>
    </recommendedName>
    <alternativeName>
        <fullName evidence="5">Peptide-methionine (S)-S-oxide reductase</fullName>
        <shortName evidence="5">Peptide Met(O) reductase</shortName>
    </alternativeName>
</protein>
<comment type="catalytic activity">
    <reaction evidence="3 5">
        <text>L-methionyl-[protein] + [thioredoxin]-disulfide + H2O = L-methionyl-(S)-S-oxide-[protein] + [thioredoxin]-dithiol</text>
        <dbReference type="Rhea" id="RHEA:14217"/>
        <dbReference type="Rhea" id="RHEA-COMP:10698"/>
        <dbReference type="Rhea" id="RHEA-COMP:10700"/>
        <dbReference type="Rhea" id="RHEA-COMP:12313"/>
        <dbReference type="Rhea" id="RHEA-COMP:12315"/>
        <dbReference type="ChEBI" id="CHEBI:15377"/>
        <dbReference type="ChEBI" id="CHEBI:16044"/>
        <dbReference type="ChEBI" id="CHEBI:29950"/>
        <dbReference type="ChEBI" id="CHEBI:44120"/>
        <dbReference type="ChEBI" id="CHEBI:50058"/>
        <dbReference type="EC" id="1.8.4.11"/>
    </reaction>
</comment>
<dbReference type="SUPFAM" id="SSF55068">
    <property type="entry name" value="Peptide methionine sulfoxide reductase"/>
    <property type="match status" value="1"/>
</dbReference>
<dbReference type="EC" id="1.8.4.11" evidence="5"/>
<proteinExistence type="inferred from homology"/>
<dbReference type="NCBIfam" id="TIGR00401">
    <property type="entry name" value="msrA"/>
    <property type="match status" value="1"/>
</dbReference>
<evidence type="ECO:0000256" key="1">
    <source>
        <dbReference type="ARBA" id="ARBA00005591"/>
    </source>
</evidence>
<name>A0ABP9X328_9CHLR</name>
<feature type="domain" description="Peptide methionine sulphoxide reductase MsrA" evidence="6">
    <location>
        <begin position="8"/>
        <end position="159"/>
    </location>
</feature>
<dbReference type="RefSeq" id="WP_345722359.1">
    <property type="nucleotide sequence ID" value="NZ_BAABRU010000008.1"/>
</dbReference>
<evidence type="ECO:0000256" key="4">
    <source>
        <dbReference type="ARBA" id="ARBA00048782"/>
    </source>
</evidence>
<keyword evidence="8" id="KW-1185">Reference proteome</keyword>
<comment type="similarity">
    <text evidence="1 5">Belongs to the MsrA Met sulfoxide reductase family.</text>
</comment>
<dbReference type="Gene3D" id="3.30.1060.10">
    <property type="entry name" value="Peptide methionine sulphoxide reductase MsrA"/>
    <property type="match status" value="1"/>
</dbReference>
<evidence type="ECO:0000256" key="5">
    <source>
        <dbReference type="HAMAP-Rule" id="MF_01401"/>
    </source>
</evidence>
<evidence type="ECO:0000259" key="6">
    <source>
        <dbReference type="Pfam" id="PF01625"/>
    </source>
</evidence>